<dbReference type="Proteomes" id="UP000719942">
    <property type="component" value="Unassembled WGS sequence"/>
</dbReference>
<evidence type="ECO:0000313" key="4">
    <source>
        <dbReference type="Proteomes" id="UP000719942"/>
    </source>
</evidence>
<dbReference type="RefSeq" id="WP_219965824.1">
    <property type="nucleotide sequence ID" value="NZ_JAGFNZ010000004.1"/>
</dbReference>
<keyword evidence="4" id="KW-1185">Reference proteome</keyword>
<dbReference type="EMBL" id="JAGFNZ010000004">
    <property type="protein sequence ID" value="MBW7573425.1"/>
    <property type="molecule type" value="Genomic_DNA"/>
</dbReference>
<dbReference type="PANTHER" id="PTHR34385">
    <property type="entry name" value="D-ALANYL-D-ALANINE CARBOXYPEPTIDASE"/>
    <property type="match status" value="1"/>
</dbReference>
<reference evidence="3 4" key="1">
    <citation type="submission" date="2021-03" db="EMBL/GenBank/DDBJ databases">
        <title>Caproiciproducens sp. nov. isolated from feces of cow.</title>
        <authorList>
            <person name="Choi J.-Y."/>
        </authorList>
    </citation>
    <scope>NUCLEOTIDE SEQUENCE [LARGE SCALE GENOMIC DNA]</scope>
    <source>
        <strain evidence="3 4">AGMB10547</strain>
    </source>
</reference>
<feature type="domain" description="D-alanyl-D-alanine carboxypeptidase-like core" evidence="2">
    <location>
        <begin position="101"/>
        <end position="236"/>
    </location>
</feature>
<evidence type="ECO:0000259" key="2">
    <source>
        <dbReference type="Pfam" id="PF02557"/>
    </source>
</evidence>
<dbReference type="InterPro" id="IPR003709">
    <property type="entry name" value="VanY-like_core_dom"/>
</dbReference>
<organism evidence="3 4">
    <name type="scientific">Caproiciproducens faecalis</name>
    <dbReference type="NCBI Taxonomy" id="2820301"/>
    <lineage>
        <taxon>Bacteria</taxon>
        <taxon>Bacillati</taxon>
        <taxon>Bacillota</taxon>
        <taxon>Clostridia</taxon>
        <taxon>Eubacteriales</taxon>
        <taxon>Acutalibacteraceae</taxon>
        <taxon>Caproiciproducens</taxon>
    </lineage>
</organism>
<evidence type="ECO:0000256" key="1">
    <source>
        <dbReference type="SAM" id="Phobius"/>
    </source>
</evidence>
<dbReference type="InterPro" id="IPR058193">
    <property type="entry name" value="VanY/YodJ_core_dom"/>
</dbReference>
<proteinExistence type="predicted"/>
<dbReference type="InterPro" id="IPR052179">
    <property type="entry name" value="DD-CPase-like"/>
</dbReference>
<dbReference type="SUPFAM" id="SSF55166">
    <property type="entry name" value="Hedgehog/DD-peptidase"/>
    <property type="match status" value="1"/>
</dbReference>
<dbReference type="Gene3D" id="3.30.1380.10">
    <property type="match status" value="1"/>
</dbReference>
<keyword evidence="1" id="KW-0472">Membrane</keyword>
<dbReference type="InterPro" id="IPR009045">
    <property type="entry name" value="Zn_M74/Hedgehog-like"/>
</dbReference>
<protein>
    <submittedName>
        <fullName evidence="3">M15 family metallopeptidase</fullName>
    </submittedName>
</protein>
<accession>A0ABS7DRI0</accession>
<dbReference type="CDD" id="cd14852">
    <property type="entry name" value="LD-carboxypeptidase"/>
    <property type="match status" value="1"/>
</dbReference>
<keyword evidence="1" id="KW-1133">Transmembrane helix</keyword>
<gene>
    <name evidence="3" type="ORF">J5W02_11455</name>
</gene>
<keyword evidence="1" id="KW-0812">Transmembrane</keyword>
<name>A0ABS7DRI0_9FIRM</name>
<sequence>MQSRAGWRKADQVRKIKIVMTVIAITLCISVASGGILFWVQLKHPFSKPVSVSVSGTDKEASSQSGVLPVYDDSYNLVVVNASTQIKSDFQVQPEQFQGITVDTRIIPALRKMMEDAKSAGCPLKLTKGYVEKNEQDKLFTAAVQDLMKNQSFSQVRAENQVQNTVGRGGYNENQTGMAVEFAAEGEAANADFSATAQYKWLVKNSVHYGFVLRYTEAKTSVTGMPFNPRHFRYVGSENAVKMREYSMCLEEFSAYIRKQNPN</sequence>
<feature type="transmembrane region" description="Helical" evidence="1">
    <location>
        <begin position="18"/>
        <end position="40"/>
    </location>
</feature>
<evidence type="ECO:0000313" key="3">
    <source>
        <dbReference type="EMBL" id="MBW7573425.1"/>
    </source>
</evidence>
<comment type="caution">
    <text evidence="3">The sequence shown here is derived from an EMBL/GenBank/DDBJ whole genome shotgun (WGS) entry which is preliminary data.</text>
</comment>
<dbReference type="PANTHER" id="PTHR34385:SF1">
    <property type="entry name" value="PEPTIDOGLYCAN L-ALANYL-D-GLUTAMATE ENDOPEPTIDASE CWLK"/>
    <property type="match status" value="1"/>
</dbReference>
<dbReference type="Pfam" id="PF02557">
    <property type="entry name" value="VanY"/>
    <property type="match status" value="1"/>
</dbReference>